<keyword evidence="2" id="KW-1185">Reference proteome</keyword>
<proteinExistence type="predicted"/>
<dbReference type="PANTHER" id="PTHR33053:SF9">
    <property type="entry name" value="AGAP000105-PA"/>
    <property type="match status" value="1"/>
</dbReference>
<evidence type="ECO:0000313" key="1">
    <source>
        <dbReference type="EMBL" id="KAF0766408.1"/>
    </source>
</evidence>
<name>A0A6G0Z7B6_APHCR</name>
<evidence type="ECO:0000313" key="2">
    <source>
        <dbReference type="Proteomes" id="UP000478052"/>
    </source>
</evidence>
<dbReference type="Proteomes" id="UP000478052">
    <property type="component" value="Unassembled WGS sequence"/>
</dbReference>
<dbReference type="OrthoDB" id="6622109at2759"/>
<gene>
    <name evidence="1" type="ORF">FWK35_00007223</name>
</gene>
<protein>
    <submittedName>
        <fullName evidence="1">Uncharacterized protein</fullName>
    </submittedName>
</protein>
<dbReference type="AlphaFoldDB" id="A0A6G0Z7B6"/>
<comment type="caution">
    <text evidence="1">The sequence shown here is derived from an EMBL/GenBank/DDBJ whole genome shotgun (WGS) entry which is preliminary data.</text>
</comment>
<sequence>MIKSYISKRKKIADEISTINAYKPLSSTTNTDNHQLYQQTLNLNTNKSTDKTSLKNDKNECLLEQRPINTIIDSSIQNFSLINADPLSIESNEYYCNQTNYNNNTFNNELLILLDNISNTSNNINDSKIPIDLKLKKWTIECNVPHVTINKLLSILKEENYSPFQKFPLDSRTLLQSGSSKTTNIDILTPGIYYHFGLKVGIINSSLKFKLDNEIEVIVGVDGLPLSKSSSSQFWSILAYIYPHSREG</sequence>
<reference evidence="1 2" key="1">
    <citation type="submission" date="2019-08" db="EMBL/GenBank/DDBJ databases">
        <title>Whole genome of Aphis craccivora.</title>
        <authorList>
            <person name="Voronova N.V."/>
            <person name="Shulinski R.S."/>
            <person name="Bandarenka Y.V."/>
            <person name="Zhorov D.G."/>
            <person name="Warner D."/>
        </authorList>
    </citation>
    <scope>NUCLEOTIDE SEQUENCE [LARGE SCALE GENOMIC DNA]</scope>
    <source>
        <strain evidence="1">180601</strain>
        <tissue evidence="1">Whole Body</tissue>
    </source>
</reference>
<dbReference type="EMBL" id="VUJU01001197">
    <property type="protein sequence ID" value="KAF0766408.1"/>
    <property type="molecule type" value="Genomic_DNA"/>
</dbReference>
<accession>A0A6G0Z7B6</accession>
<dbReference type="PANTHER" id="PTHR33053">
    <property type="entry name" value="PROTEIN, PUTATIVE-RELATED"/>
    <property type="match status" value="1"/>
</dbReference>
<organism evidence="1 2">
    <name type="scientific">Aphis craccivora</name>
    <name type="common">Cowpea aphid</name>
    <dbReference type="NCBI Taxonomy" id="307492"/>
    <lineage>
        <taxon>Eukaryota</taxon>
        <taxon>Metazoa</taxon>
        <taxon>Ecdysozoa</taxon>
        <taxon>Arthropoda</taxon>
        <taxon>Hexapoda</taxon>
        <taxon>Insecta</taxon>
        <taxon>Pterygota</taxon>
        <taxon>Neoptera</taxon>
        <taxon>Paraneoptera</taxon>
        <taxon>Hemiptera</taxon>
        <taxon>Sternorrhyncha</taxon>
        <taxon>Aphidomorpha</taxon>
        <taxon>Aphidoidea</taxon>
        <taxon>Aphididae</taxon>
        <taxon>Aphidini</taxon>
        <taxon>Aphis</taxon>
        <taxon>Aphis</taxon>
    </lineage>
</organism>